<feature type="transmembrane region" description="Helical" evidence="3">
    <location>
        <begin position="53"/>
        <end position="74"/>
    </location>
</feature>
<evidence type="ECO:0000256" key="1">
    <source>
        <dbReference type="ARBA" id="ARBA00004370"/>
    </source>
</evidence>
<evidence type="ECO:0000313" key="6">
    <source>
        <dbReference type="WBParaSite" id="GPUH_0002178001-mRNA-1"/>
    </source>
</evidence>
<keyword evidence="3" id="KW-1133">Transmembrane helix</keyword>
<organism evidence="6">
    <name type="scientific">Gongylonema pulchrum</name>
    <dbReference type="NCBI Taxonomy" id="637853"/>
    <lineage>
        <taxon>Eukaryota</taxon>
        <taxon>Metazoa</taxon>
        <taxon>Ecdysozoa</taxon>
        <taxon>Nematoda</taxon>
        <taxon>Chromadorea</taxon>
        <taxon>Rhabditida</taxon>
        <taxon>Spirurina</taxon>
        <taxon>Spiruromorpha</taxon>
        <taxon>Spiruroidea</taxon>
        <taxon>Gongylonematidae</taxon>
        <taxon>Gongylonema</taxon>
    </lineage>
</organism>
<keyword evidence="2 3" id="KW-0472">Membrane</keyword>
<sequence length="192" mass="21666">MRERWSLSLFQRFLLFAYAPFGIVLLCFRVIVGVHIFLTACILRKTMLLRCTVLRVMSCLLGLVVFSGGPAGGWDRKTRLLIANHVSTLDHVAVDLIQPCILPSVWDIPNILRWCLGYTDLGARQGRAELVRRARIFCENSAVPLLTFPEGAVTSGCKGLLKFSTWPFEVHLVHTARLMSLLSNFETIFMNN</sequence>
<comment type="subcellular location">
    <subcellularLocation>
        <location evidence="1">Membrane</location>
    </subcellularLocation>
</comment>
<dbReference type="GO" id="GO:0036503">
    <property type="term" value="P:ERAD pathway"/>
    <property type="evidence" value="ECO:0007669"/>
    <property type="project" value="TreeGrafter"/>
</dbReference>
<proteinExistence type="predicted"/>
<feature type="transmembrane region" description="Helical" evidence="3">
    <location>
        <begin position="15"/>
        <end position="41"/>
    </location>
</feature>
<reference evidence="6" key="1">
    <citation type="submission" date="2016-06" db="UniProtKB">
        <authorList>
            <consortium name="WormBaseParasite"/>
        </authorList>
    </citation>
    <scope>IDENTIFICATION</scope>
</reference>
<evidence type="ECO:0000313" key="4">
    <source>
        <dbReference type="EMBL" id="VDN38860.1"/>
    </source>
</evidence>
<dbReference type="GO" id="GO:0005789">
    <property type="term" value="C:endoplasmic reticulum membrane"/>
    <property type="evidence" value="ECO:0007669"/>
    <property type="project" value="TreeGrafter"/>
</dbReference>
<protein>
    <submittedName>
        <fullName evidence="6">PlsC domain-containing protein</fullName>
    </submittedName>
</protein>
<evidence type="ECO:0000256" key="3">
    <source>
        <dbReference type="SAM" id="Phobius"/>
    </source>
</evidence>
<dbReference type="PANTHER" id="PTHR15486:SF96">
    <property type="entry name" value="LIPID DROPLET-REGULATING VLDL ASSEMBLY FACTOR AUP1"/>
    <property type="match status" value="1"/>
</dbReference>
<gene>
    <name evidence="4" type="ORF">GPUH_LOCUS21753</name>
</gene>
<evidence type="ECO:0000313" key="5">
    <source>
        <dbReference type="Proteomes" id="UP000271098"/>
    </source>
</evidence>
<keyword evidence="3" id="KW-0812">Transmembrane</keyword>
<dbReference type="EMBL" id="UYRT01093384">
    <property type="protein sequence ID" value="VDN38860.1"/>
    <property type="molecule type" value="Genomic_DNA"/>
</dbReference>
<reference evidence="4 5" key="2">
    <citation type="submission" date="2018-11" db="EMBL/GenBank/DDBJ databases">
        <authorList>
            <consortium name="Pathogen Informatics"/>
        </authorList>
    </citation>
    <scope>NUCLEOTIDE SEQUENCE [LARGE SCALE GENOMIC DNA]</scope>
</reference>
<evidence type="ECO:0000256" key="2">
    <source>
        <dbReference type="ARBA" id="ARBA00023136"/>
    </source>
</evidence>
<accession>A0A183ELB2</accession>
<dbReference type="Proteomes" id="UP000271098">
    <property type="component" value="Unassembled WGS sequence"/>
</dbReference>
<dbReference type="WBParaSite" id="GPUH_0002178001-mRNA-1">
    <property type="protein sequence ID" value="GPUH_0002178001-mRNA-1"/>
    <property type="gene ID" value="GPUH_0002178001"/>
</dbReference>
<keyword evidence="5" id="KW-1185">Reference proteome</keyword>
<dbReference type="OrthoDB" id="1854593at2759"/>
<dbReference type="PANTHER" id="PTHR15486">
    <property type="entry name" value="ANCIENT UBIQUITOUS PROTEIN"/>
    <property type="match status" value="1"/>
</dbReference>
<dbReference type="AlphaFoldDB" id="A0A183ELB2"/>
<name>A0A183ELB2_9BILA</name>